<dbReference type="SUPFAM" id="SSF46689">
    <property type="entry name" value="Homeodomain-like"/>
    <property type="match status" value="1"/>
</dbReference>
<evidence type="ECO:0000313" key="2">
    <source>
        <dbReference type="Proteomes" id="UP000535543"/>
    </source>
</evidence>
<reference evidence="1 2" key="2">
    <citation type="submission" date="2020-06" db="EMBL/GenBank/DDBJ databases">
        <title>Antribacter stalactiti gen. nov., sp. nov., a new member of the family Nacardiaceae isolated from a cave.</title>
        <authorList>
            <person name="Kim I.S."/>
        </authorList>
    </citation>
    <scope>NUCLEOTIDE SEQUENCE [LARGE SCALE GENOMIC DNA]</scope>
    <source>
        <strain evidence="1 2">YC2-7</strain>
    </source>
</reference>
<gene>
    <name evidence="1" type="ORF">FGL95_08590</name>
</gene>
<dbReference type="Proteomes" id="UP000535543">
    <property type="component" value="Unassembled WGS sequence"/>
</dbReference>
<protein>
    <submittedName>
        <fullName evidence="1">TetR/AcrR family transcriptional regulator</fullName>
    </submittedName>
</protein>
<dbReference type="AlphaFoldDB" id="A0A848K9K0"/>
<organism evidence="1 2">
    <name type="scientific">Antrihabitans stalactiti</name>
    <dbReference type="NCBI Taxonomy" id="2584121"/>
    <lineage>
        <taxon>Bacteria</taxon>
        <taxon>Bacillati</taxon>
        <taxon>Actinomycetota</taxon>
        <taxon>Actinomycetes</taxon>
        <taxon>Mycobacteriales</taxon>
        <taxon>Nocardiaceae</taxon>
        <taxon>Antrihabitans</taxon>
    </lineage>
</organism>
<name>A0A848K9K0_9NOCA</name>
<reference evidence="1 2" key="1">
    <citation type="submission" date="2019-05" db="EMBL/GenBank/DDBJ databases">
        <authorList>
            <person name="Lee S.D."/>
        </authorList>
    </citation>
    <scope>NUCLEOTIDE SEQUENCE [LARGE SCALE GENOMIC DNA]</scope>
    <source>
        <strain evidence="1 2">YC2-7</strain>
    </source>
</reference>
<keyword evidence="2" id="KW-1185">Reference proteome</keyword>
<dbReference type="Gene3D" id="1.10.357.10">
    <property type="entry name" value="Tetracycline Repressor, domain 2"/>
    <property type="match status" value="1"/>
</dbReference>
<dbReference type="SUPFAM" id="SSF48498">
    <property type="entry name" value="Tetracyclin repressor-like, C-terminal domain"/>
    <property type="match status" value="2"/>
</dbReference>
<dbReference type="RefSeq" id="WP_169585790.1">
    <property type="nucleotide sequence ID" value="NZ_VCQU01000002.1"/>
</dbReference>
<proteinExistence type="predicted"/>
<dbReference type="EMBL" id="VCQU01000002">
    <property type="protein sequence ID" value="NMN95091.1"/>
    <property type="molecule type" value="Genomic_DNA"/>
</dbReference>
<evidence type="ECO:0000313" key="1">
    <source>
        <dbReference type="EMBL" id="NMN95091.1"/>
    </source>
</evidence>
<accession>A0A848K9K0</accession>
<sequence length="366" mass="39237">MVDAEIARRNVTADGDPRQSIREMSRWDFEQAQTDPGTQLRLVVAALGSNHPGAVNAVRATYNDITTSSADALIGEFARWGANLRQPFTFQKLGVLVTALAEGLQLRAKLDPDAVSAELFGDAVVALIGAVADVEQTHSHIDDVIGPLVDKAIGSYRFAQADDLPDDPAQAIIDAAAGEFSKRGYFNTTRTQIAIASGVPPSILDKLFPTSVDIVAAALRPPFERLKQRTSTDSILRTPDEALRRYLEQLAILLCDNRSMAVAMTMILSMERFQTPVSATELLKDLHFPSLIIDPVEAGQRDGIIVNDIPATTIAATLVNNVLFLSLRDPTALPGSIAATVERLCLRGLICAPGAGNQDTGPTASK</sequence>
<dbReference type="InterPro" id="IPR009057">
    <property type="entry name" value="Homeodomain-like_sf"/>
</dbReference>
<dbReference type="InterPro" id="IPR036271">
    <property type="entry name" value="Tet_transcr_reg_TetR-rel_C_sf"/>
</dbReference>
<comment type="caution">
    <text evidence="1">The sequence shown here is derived from an EMBL/GenBank/DDBJ whole genome shotgun (WGS) entry which is preliminary data.</text>
</comment>